<evidence type="ECO:0000256" key="1">
    <source>
        <dbReference type="ARBA" id="ARBA00022630"/>
    </source>
</evidence>
<dbReference type="AlphaFoldDB" id="A0A378NY38"/>
<name>A0A378NY38_9FIRM</name>
<dbReference type="PANTHER" id="PTHR48105">
    <property type="entry name" value="THIOREDOXIN REDUCTASE 1-RELATED-RELATED"/>
    <property type="match status" value="1"/>
</dbReference>
<feature type="domain" description="FAD/NAD(P)-binding" evidence="6">
    <location>
        <begin position="3"/>
        <end position="291"/>
    </location>
</feature>
<keyword evidence="4" id="KW-1015">Disulfide bond</keyword>
<dbReference type="InterPro" id="IPR050097">
    <property type="entry name" value="Ferredoxin-NADP_redctase_2"/>
</dbReference>
<keyword evidence="5" id="KW-0676">Redox-active center</keyword>
<dbReference type="PRINTS" id="PR00469">
    <property type="entry name" value="PNDRDTASEII"/>
</dbReference>
<dbReference type="RefSeq" id="WP_115151341.1">
    <property type="nucleotide sequence ID" value="NZ_UGPP01000001.1"/>
</dbReference>
<protein>
    <submittedName>
        <fullName evidence="7">Thioredoxin reductase</fullName>
        <ecNumber evidence="7">1.8.1.9</ecNumber>
    </submittedName>
</protein>
<keyword evidence="1" id="KW-0285">Flavoprotein</keyword>
<evidence type="ECO:0000256" key="4">
    <source>
        <dbReference type="ARBA" id="ARBA00023157"/>
    </source>
</evidence>
<gene>
    <name evidence="7" type="primary">trxB</name>
    <name evidence="7" type="ORF">NCTC10571_01058</name>
</gene>
<dbReference type="EC" id="1.8.1.9" evidence="7"/>
<dbReference type="InterPro" id="IPR008255">
    <property type="entry name" value="Pyr_nucl-diS_OxRdtase_2_AS"/>
</dbReference>
<evidence type="ECO:0000256" key="5">
    <source>
        <dbReference type="ARBA" id="ARBA00023284"/>
    </source>
</evidence>
<sequence length="305" mass="32794">MLDTVIIGSGPAGLAAAIYASRAALNYVVLEKAGYSGGQIVTTNDLDNYPGMPNIDGASFSMALQEHAEKLGAEIKEATVTAIKQNEDNSYTVEIEGQEPILTKSVVLATGANPRTLNVPGEQQYLSRGVYYCATCDGAFYRNKTTAVIGGGNTALEDVLFLAKICEKVYLIHRRDELRGDKHSQEKIFAMPNVEFVKSALPKSIKGDKKVSAIEIEYKKTGEIVDIPVDGIFVAVGMIPNNQLVPDFVNTDDAGYIIADETGKTNAKGFFVAGDLRTKDLRQVLTAASDGANAIKSVTDYLNEI</sequence>
<dbReference type="PROSITE" id="PS00573">
    <property type="entry name" value="PYRIDINE_REDOX_2"/>
    <property type="match status" value="1"/>
</dbReference>
<reference evidence="7 8" key="1">
    <citation type="submission" date="2018-06" db="EMBL/GenBank/DDBJ databases">
        <authorList>
            <consortium name="Pathogen Informatics"/>
            <person name="Doyle S."/>
        </authorList>
    </citation>
    <scope>NUCLEOTIDE SEQUENCE [LARGE SCALE GENOMIC DNA]</scope>
    <source>
        <strain evidence="7 8">NCTC10571</strain>
    </source>
</reference>
<dbReference type="STRING" id="1122216.GCA_000423385_00339"/>
<dbReference type="InterPro" id="IPR036188">
    <property type="entry name" value="FAD/NAD-bd_sf"/>
</dbReference>
<proteinExistence type="predicted"/>
<dbReference type="PRINTS" id="PR00368">
    <property type="entry name" value="FADPNR"/>
</dbReference>
<dbReference type="Proteomes" id="UP000255234">
    <property type="component" value="Unassembled WGS sequence"/>
</dbReference>
<organism evidence="7 8">
    <name type="scientific">Megamonas hypermegale</name>
    <dbReference type="NCBI Taxonomy" id="158847"/>
    <lineage>
        <taxon>Bacteria</taxon>
        <taxon>Bacillati</taxon>
        <taxon>Bacillota</taxon>
        <taxon>Negativicutes</taxon>
        <taxon>Selenomonadales</taxon>
        <taxon>Selenomonadaceae</taxon>
        <taxon>Megamonas</taxon>
    </lineage>
</organism>
<keyword evidence="2" id="KW-0274">FAD</keyword>
<dbReference type="EMBL" id="UGPP01000001">
    <property type="protein sequence ID" value="STY70908.1"/>
    <property type="molecule type" value="Genomic_DNA"/>
</dbReference>
<dbReference type="GO" id="GO:0004791">
    <property type="term" value="F:thioredoxin-disulfide reductase (NADPH) activity"/>
    <property type="evidence" value="ECO:0007669"/>
    <property type="project" value="UniProtKB-EC"/>
</dbReference>
<dbReference type="SUPFAM" id="SSF51905">
    <property type="entry name" value="FAD/NAD(P)-binding domain"/>
    <property type="match status" value="1"/>
</dbReference>
<evidence type="ECO:0000313" key="7">
    <source>
        <dbReference type="EMBL" id="STY70908.1"/>
    </source>
</evidence>
<accession>A0A378NY38</accession>
<dbReference type="Pfam" id="PF07992">
    <property type="entry name" value="Pyr_redox_2"/>
    <property type="match status" value="1"/>
</dbReference>
<evidence type="ECO:0000259" key="6">
    <source>
        <dbReference type="Pfam" id="PF07992"/>
    </source>
</evidence>
<dbReference type="InterPro" id="IPR023753">
    <property type="entry name" value="FAD/NAD-binding_dom"/>
</dbReference>
<evidence type="ECO:0000256" key="3">
    <source>
        <dbReference type="ARBA" id="ARBA00023002"/>
    </source>
</evidence>
<keyword evidence="3 7" id="KW-0560">Oxidoreductase</keyword>
<dbReference type="Gene3D" id="3.50.50.60">
    <property type="entry name" value="FAD/NAD(P)-binding domain"/>
    <property type="match status" value="2"/>
</dbReference>
<evidence type="ECO:0000256" key="2">
    <source>
        <dbReference type="ARBA" id="ARBA00022827"/>
    </source>
</evidence>
<evidence type="ECO:0000313" key="8">
    <source>
        <dbReference type="Proteomes" id="UP000255234"/>
    </source>
</evidence>